<evidence type="ECO:0008006" key="4">
    <source>
        <dbReference type="Google" id="ProtNLM"/>
    </source>
</evidence>
<feature type="transmembrane region" description="Helical" evidence="1">
    <location>
        <begin position="222"/>
        <end position="241"/>
    </location>
</feature>
<gene>
    <name evidence="2" type="ORF">SAMN05660284_00793</name>
</gene>
<feature type="transmembrane region" description="Helical" evidence="1">
    <location>
        <begin position="20"/>
        <end position="38"/>
    </location>
</feature>
<dbReference type="EMBL" id="FOVE01000004">
    <property type="protein sequence ID" value="SFN18464.1"/>
    <property type="molecule type" value="Genomic_DNA"/>
</dbReference>
<evidence type="ECO:0000256" key="1">
    <source>
        <dbReference type="SAM" id="Phobius"/>
    </source>
</evidence>
<reference evidence="3" key="1">
    <citation type="submission" date="2016-10" db="EMBL/GenBank/DDBJ databases">
        <authorList>
            <person name="Varghese N."/>
            <person name="Submissions S."/>
        </authorList>
    </citation>
    <scope>NUCLEOTIDE SEQUENCE [LARGE SCALE GENOMIC DNA]</scope>
    <source>
        <strain evidence="3">DSM 6150</strain>
    </source>
</reference>
<feature type="transmembrane region" description="Helical" evidence="1">
    <location>
        <begin position="129"/>
        <end position="147"/>
    </location>
</feature>
<organism evidence="2 3">
    <name type="scientific">Formivibrio citricus</name>
    <dbReference type="NCBI Taxonomy" id="83765"/>
    <lineage>
        <taxon>Bacteria</taxon>
        <taxon>Pseudomonadati</taxon>
        <taxon>Pseudomonadota</taxon>
        <taxon>Betaproteobacteria</taxon>
        <taxon>Neisseriales</taxon>
        <taxon>Chitinibacteraceae</taxon>
        <taxon>Formivibrio</taxon>
    </lineage>
</organism>
<name>A0A1I4WXK4_9NEIS</name>
<dbReference type="AlphaFoldDB" id="A0A1I4WXK4"/>
<dbReference type="STRING" id="83765.SAMN05660284_00793"/>
<sequence>MPDVDSALNSAPSSVRTFGVSWPLLVAFLTVVGVLGSMRFNAILADGDTYWHLAVGRWMIEHQTVPQSDPFSHSMPGVAWTAHEWLSELVLTGVHQAAGWAGLVVLVALVFAGTLAYVTRFLLARMEPVHALLFTAFAAGMMMSHLLARPHVLVWPVLAVWVGALVNAGEHGRNPPWWLLLLMPLWANLHGSFTLGITLGSALAFDAVLARPAGHRRAAARLWGSFVGLSVVVAMFTPWGWHGLVFPFQLMNMTVALDVIQEWLSPNFHRLQMLELWLILVLAIGCAGRMRLPWLRLLLMLGLTHLALKHQRHVAVLGLVTPFLIAAPLARQWLATKGNERDAESVDRVFRALAAPARWGAIATAGLLATLLVGMLLQSNRFAPMSKTTPEAAVAAAMQAGASGPVLNAYHFGGYLIYRGVPVFVDGRADMYGDALMKRYVDAMQLRESQSLPRLLEDYRIGWTLLDPGTPALALLDRLPGWRRVYTDAVAVVHVRDSNGTSR</sequence>
<evidence type="ECO:0000313" key="2">
    <source>
        <dbReference type="EMBL" id="SFN18464.1"/>
    </source>
</evidence>
<dbReference type="Proteomes" id="UP000242869">
    <property type="component" value="Unassembled WGS sequence"/>
</dbReference>
<feature type="transmembrane region" description="Helical" evidence="1">
    <location>
        <begin position="313"/>
        <end position="330"/>
    </location>
</feature>
<evidence type="ECO:0000313" key="3">
    <source>
        <dbReference type="Proteomes" id="UP000242869"/>
    </source>
</evidence>
<feature type="transmembrane region" description="Helical" evidence="1">
    <location>
        <begin position="152"/>
        <end position="169"/>
    </location>
</feature>
<protein>
    <recommendedName>
        <fullName evidence="4">Dolichyl-phosphate-mannose-protein mannosyltransferase</fullName>
    </recommendedName>
</protein>
<proteinExistence type="predicted"/>
<keyword evidence="1" id="KW-0472">Membrane</keyword>
<feature type="transmembrane region" description="Helical" evidence="1">
    <location>
        <begin position="189"/>
        <end position="210"/>
    </location>
</feature>
<feature type="transmembrane region" description="Helical" evidence="1">
    <location>
        <begin position="357"/>
        <end position="377"/>
    </location>
</feature>
<accession>A0A1I4WXK4</accession>
<keyword evidence="1" id="KW-0812">Transmembrane</keyword>
<feature type="transmembrane region" description="Helical" evidence="1">
    <location>
        <begin position="97"/>
        <end position="117"/>
    </location>
</feature>
<keyword evidence="1" id="KW-1133">Transmembrane helix</keyword>
<keyword evidence="3" id="KW-1185">Reference proteome</keyword>
<feature type="transmembrane region" description="Helical" evidence="1">
    <location>
        <begin position="274"/>
        <end position="292"/>
    </location>
</feature>